<reference evidence="2" key="1">
    <citation type="journal article" date="2014" name="Int. J. Syst. Evol. Microbiol.">
        <title>Complete genome sequence of Corynebacterium casei LMG S-19264T (=DSM 44701T), isolated from a smear-ripened cheese.</title>
        <authorList>
            <consortium name="US DOE Joint Genome Institute (JGI-PGF)"/>
            <person name="Walter F."/>
            <person name="Albersmeier A."/>
            <person name="Kalinowski J."/>
            <person name="Ruckert C."/>
        </authorList>
    </citation>
    <scope>NUCLEOTIDE SEQUENCE</scope>
    <source>
        <strain evidence="2">CGMCC 1.8984</strain>
    </source>
</reference>
<organism evidence="2 3">
    <name type="scientific">Agromyces bauzanensis</name>
    <dbReference type="NCBI Taxonomy" id="1308924"/>
    <lineage>
        <taxon>Bacteria</taxon>
        <taxon>Bacillati</taxon>
        <taxon>Actinomycetota</taxon>
        <taxon>Actinomycetes</taxon>
        <taxon>Micrococcales</taxon>
        <taxon>Microbacteriaceae</taxon>
        <taxon>Agromyces</taxon>
    </lineage>
</organism>
<evidence type="ECO:0000313" key="2">
    <source>
        <dbReference type="EMBL" id="GGJ92377.1"/>
    </source>
</evidence>
<dbReference type="InterPro" id="IPR036610">
    <property type="entry name" value="PEBP-like_sf"/>
</dbReference>
<dbReference type="RefSeq" id="WP_188744553.1">
    <property type="nucleotide sequence ID" value="NZ_BAABFW010000020.1"/>
</dbReference>
<protein>
    <recommendedName>
        <fullName evidence="4">YbhB/YbcL family Raf kinase inhibitor-like protein</fullName>
    </recommendedName>
</protein>
<dbReference type="EMBL" id="BMMD01000027">
    <property type="protein sequence ID" value="GGJ92377.1"/>
    <property type="molecule type" value="Genomic_DNA"/>
</dbReference>
<dbReference type="InterPro" id="IPR008914">
    <property type="entry name" value="PEBP"/>
</dbReference>
<reference evidence="2" key="2">
    <citation type="submission" date="2020-09" db="EMBL/GenBank/DDBJ databases">
        <authorList>
            <person name="Sun Q."/>
            <person name="Zhou Y."/>
        </authorList>
    </citation>
    <scope>NUCLEOTIDE SEQUENCE</scope>
    <source>
        <strain evidence="2">CGMCC 1.8984</strain>
    </source>
</reference>
<dbReference type="Pfam" id="PF01161">
    <property type="entry name" value="PBP"/>
    <property type="match status" value="1"/>
</dbReference>
<comment type="similarity">
    <text evidence="1">Belongs to the UPF0098 family.</text>
</comment>
<keyword evidence="3" id="KW-1185">Reference proteome</keyword>
<name>A0A917PUV8_9MICO</name>
<proteinExistence type="inferred from homology"/>
<dbReference type="SUPFAM" id="SSF49777">
    <property type="entry name" value="PEBP-like"/>
    <property type="match status" value="1"/>
</dbReference>
<evidence type="ECO:0000313" key="3">
    <source>
        <dbReference type="Proteomes" id="UP000636956"/>
    </source>
</evidence>
<gene>
    <name evidence="2" type="ORF">GCM10011372_33590</name>
</gene>
<evidence type="ECO:0008006" key="4">
    <source>
        <dbReference type="Google" id="ProtNLM"/>
    </source>
</evidence>
<dbReference type="Gene3D" id="3.90.280.10">
    <property type="entry name" value="PEBP-like"/>
    <property type="match status" value="1"/>
</dbReference>
<comment type="caution">
    <text evidence="2">The sequence shown here is derived from an EMBL/GenBank/DDBJ whole genome shotgun (WGS) entry which is preliminary data.</text>
</comment>
<evidence type="ECO:0000256" key="1">
    <source>
        <dbReference type="ARBA" id="ARBA00007120"/>
    </source>
</evidence>
<dbReference type="Proteomes" id="UP000636956">
    <property type="component" value="Unassembled WGS sequence"/>
</dbReference>
<accession>A0A917PUV8</accession>
<dbReference type="CDD" id="cd00865">
    <property type="entry name" value="PEBP_bact_arch"/>
    <property type="match status" value="1"/>
</dbReference>
<dbReference type="PANTHER" id="PTHR30289">
    <property type="entry name" value="UNCHARACTERIZED PROTEIN YBCL-RELATED"/>
    <property type="match status" value="1"/>
</dbReference>
<dbReference type="NCBIfam" id="TIGR00481">
    <property type="entry name" value="YbhB/YbcL family Raf kinase inhibitor-like protein"/>
    <property type="match status" value="1"/>
</dbReference>
<dbReference type="InterPro" id="IPR005247">
    <property type="entry name" value="YbhB_YbcL/LppC-like"/>
</dbReference>
<dbReference type="PANTHER" id="PTHR30289:SF1">
    <property type="entry name" value="PEBP (PHOSPHATIDYLETHANOLAMINE-BINDING PROTEIN) FAMILY PROTEIN"/>
    <property type="match status" value="1"/>
</dbReference>
<dbReference type="AlphaFoldDB" id="A0A917PUV8"/>
<sequence>MLDYDPYDVLQRARPVASFSVTSADFEHGEPLPRGQWAAFAGGADRSPQVSWSGFPPGTRSFVVTCLDADAPSASGWWHWAVANIPATVTSLDANAGAEGGAGLPEGALMLRNEDGEKAFSGVGPPRGTGVHRYMFVVHALDVPSFDLDPDASPASLGTRCFFHALGRGILVGTATRD</sequence>